<accession>A0A2A2WSH5</accession>
<evidence type="ECO:0000313" key="3">
    <source>
        <dbReference type="EMBL" id="PAY24150.1"/>
    </source>
</evidence>
<protein>
    <recommendedName>
        <fullName evidence="2">DUF1648 domain-containing protein</fullName>
    </recommendedName>
</protein>
<keyword evidence="1" id="KW-1133">Transmembrane helix</keyword>
<feature type="transmembrane region" description="Helical" evidence="1">
    <location>
        <begin position="22"/>
        <end position="46"/>
    </location>
</feature>
<feature type="transmembrane region" description="Helical" evidence="1">
    <location>
        <begin position="66"/>
        <end position="91"/>
    </location>
</feature>
<keyword evidence="1" id="KW-0472">Membrane</keyword>
<dbReference type="RefSeq" id="WP_095717393.1">
    <property type="nucleotide sequence ID" value="NZ_NTGA01000007.1"/>
</dbReference>
<feature type="transmembrane region" description="Helical" evidence="1">
    <location>
        <begin position="156"/>
        <end position="177"/>
    </location>
</feature>
<keyword evidence="4" id="KW-1185">Reference proteome</keyword>
<dbReference type="InterPro" id="IPR012867">
    <property type="entry name" value="DUF1648"/>
</dbReference>
<evidence type="ECO:0000259" key="2">
    <source>
        <dbReference type="Pfam" id="PF07853"/>
    </source>
</evidence>
<feature type="domain" description="DUF1648" evidence="2">
    <location>
        <begin position="32"/>
        <end position="71"/>
    </location>
</feature>
<organism evidence="3 4">
    <name type="scientific">Dietzia natronolimnaea</name>
    <dbReference type="NCBI Taxonomy" id="161920"/>
    <lineage>
        <taxon>Bacteria</taxon>
        <taxon>Bacillati</taxon>
        <taxon>Actinomycetota</taxon>
        <taxon>Actinomycetes</taxon>
        <taxon>Mycobacteriales</taxon>
        <taxon>Dietziaceae</taxon>
        <taxon>Dietzia</taxon>
    </lineage>
</organism>
<dbReference type="Pfam" id="PF07853">
    <property type="entry name" value="DUF1648"/>
    <property type="match status" value="1"/>
</dbReference>
<evidence type="ECO:0000313" key="4">
    <source>
        <dbReference type="Proteomes" id="UP000218810"/>
    </source>
</evidence>
<dbReference type="OrthoDB" id="4869080at2"/>
<gene>
    <name evidence="3" type="ORF">CEY15_03910</name>
</gene>
<evidence type="ECO:0000256" key="1">
    <source>
        <dbReference type="SAM" id="Phobius"/>
    </source>
</evidence>
<name>A0A2A2WSH5_9ACTN</name>
<sequence>MTTTNSVADEARGLPKEPTSPWILILVVATVVAWLAVLAWQVMVLPERVPTHFGSGGEPDGWSSKAGALAFSSLLPLTVFVLIPLTSLLVLRAPEFINGPRKEWWTATAPRLRRFERLLREDLWLITVVTLALLVAMQVGIVRAAESPDQRMPEEFLFGGMAVFGVGLVAVMVRMYAGNRYAEQPDLD</sequence>
<keyword evidence="1" id="KW-0812">Transmembrane</keyword>
<comment type="caution">
    <text evidence="3">The sequence shown here is derived from an EMBL/GenBank/DDBJ whole genome shotgun (WGS) entry which is preliminary data.</text>
</comment>
<proteinExistence type="predicted"/>
<feature type="transmembrane region" description="Helical" evidence="1">
    <location>
        <begin position="123"/>
        <end position="144"/>
    </location>
</feature>
<dbReference type="AlphaFoldDB" id="A0A2A2WSH5"/>
<reference evidence="4" key="1">
    <citation type="submission" date="2017-09" db="EMBL/GenBank/DDBJ databases">
        <authorList>
            <person name="Zhang Y."/>
            <person name="Huang X."/>
            <person name="Liu J."/>
            <person name="Lu L."/>
            <person name="Peng K."/>
        </authorList>
    </citation>
    <scope>NUCLEOTIDE SEQUENCE [LARGE SCALE GENOMIC DNA]</scope>
    <source>
        <strain evidence="4">S-XJ-1</strain>
    </source>
</reference>
<dbReference type="Proteomes" id="UP000218810">
    <property type="component" value="Unassembled WGS sequence"/>
</dbReference>
<dbReference type="EMBL" id="NTGA01000007">
    <property type="protein sequence ID" value="PAY24150.1"/>
    <property type="molecule type" value="Genomic_DNA"/>
</dbReference>